<dbReference type="CDD" id="cd06171">
    <property type="entry name" value="Sigma70_r4"/>
    <property type="match status" value="1"/>
</dbReference>
<dbReference type="InterPro" id="IPR007627">
    <property type="entry name" value="RNA_pol_sigma70_r2"/>
</dbReference>
<dbReference type="PROSITE" id="PS01063">
    <property type="entry name" value="SIGMA70_ECF"/>
    <property type="match status" value="1"/>
</dbReference>
<keyword evidence="3 6" id="KW-0731">Sigma factor</keyword>
<dbReference type="InterPro" id="IPR014327">
    <property type="entry name" value="RNA_pol_sigma70_bacteroid"/>
</dbReference>
<dbReference type="Pfam" id="PF04542">
    <property type="entry name" value="Sigma70_r2"/>
    <property type="match status" value="1"/>
</dbReference>
<proteinExistence type="inferred from homology"/>
<dbReference type="OrthoDB" id="659577at2"/>
<dbReference type="NCBIfam" id="TIGR02985">
    <property type="entry name" value="Sig70_bacteroi1"/>
    <property type="match status" value="1"/>
</dbReference>
<accession>A0A512RQV6</accession>
<organism evidence="9 10">
    <name type="scientific">Chitinophaga cymbidii</name>
    <dbReference type="NCBI Taxonomy" id="1096750"/>
    <lineage>
        <taxon>Bacteria</taxon>
        <taxon>Pseudomonadati</taxon>
        <taxon>Bacteroidota</taxon>
        <taxon>Chitinophagia</taxon>
        <taxon>Chitinophagales</taxon>
        <taxon>Chitinophagaceae</taxon>
        <taxon>Chitinophaga</taxon>
    </lineage>
</organism>
<dbReference type="InterPro" id="IPR039425">
    <property type="entry name" value="RNA_pol_sigma-70-like"/>
</dbReference>
<name>A0A512RQV6_9BACT</name>
<dbReference type="SUPFAM" id="SSF88946">
    <property type="entry name" value="Sigma2 domain of RNA polymerase sigma factors"/>
    <property type="match status" value="1"/>
</dbReference>
<sequence>MHYDTGNERELLLQIADGDEAAFAALFYHYGPKLHAYLTGFTKSDTLAEELVQNTFMRVWLSRDKLPELTHLSAWIYRVAANEGYNFLKRKTIETRVMTELGNNGEPRAADQVSYNELRKAVAEAVASLPEKRRKIYQLSRESGMKPAEIARMLNISVSTVKNTLAEAQKNIRDFLTIRDLWVLAVLFLHV</sequence>
<dbReference type="PANTHER" id="PTHR43133">
    <property type="entry name" value="RNA POLYMERASE ECF-TYPE SIGMA FACTO"/>
    <property type="match status" value="1"/>
</dbReference>
<dbReference type="InterPro" id="IPR013249">
    <property type="entry name" value="RNA_pol_sigma70_r4_t2"/>
</dbReference>
<dbReference type="SUPFAM" id="SSF88659">
    <property type="entry name" value="Sigma3 and sigma4 domains of RNA polymerase sigma factors"/>
    <property type="match status" value="1"/>
</dbReference>
<dbReference type="GO" id="GO:0003677">
    <property type="term" value="F:DNA binding"/>
    <property type="evidence" value="ECO:0007669"/>
    <property type="project" value="UniProtKB-KW"/>
</dbReference>
<dbReference type="GO" id="GO:0016987">
    <property type="term" value="F:sigma factor activity"/>
    <property type="evidence" value="ECO:0007669"/>
    <property type="project" value="UniProtKB-KW"/>
</dbReference>
<dbReference type="InterPro" id="IPR013324">
    <property type="entry name" value="RNA_pol_sigma_r3/r4-like"/>
</dbReference>
<evidence type="ECO:0000256" key="1">
    <source>
        <dbReference type="ARBA" id="ARBA00010641"/>
    </source>
</evidence>
<dbReference type="Gene3D" id="1.10.1740.10">
    <property type="match status" value="1"/>
</dbReference>
<evidence type="ECO:0000313" key="9">
    <source>
        <dbReference type="EMBL" id="GEP98087.1"/>
    </source>
</evidence>
<evidence type="ECO:0000256" key="5">
    <source>
        <dbReference type="ARBA" id="ARBA00023163"/>
    </source>
</evidence>
<dbReference type="AlphaFoldDB" id="A0A512RQV6"/>
<keyword evidence="5 6" id="KW-0804">Transcription</keyword>
<evidence type="ECO:0000256" key="2">
    <source>
        <dbReference type="ARBA" id="ARBA00023015"/>
    </source>
</evidence>
<dbReference type="InterPro" id="IPR013325">
    <property type="entry name" value="RNA_pol_sigma_r2"/>
</dbReference>
<evidence type="ECO:0000259" key="8">
    <source>
        <dbReference type="Pfam" id="PF08281"/>
    </source>
</evidence>
<dbReference type="Gene3D" id="1.10.10.10">
    <property type="entry name" value="Winged helix-like DNA-binding domain superfamily/Winged helix DNA-binding domain"/>
    <property type="match status" value="1"/>
</dbReference>
<dbReference type="InterPro" id="IPR036388">
    <property type="entry name" value="WH-like_DNA-bd_sf"/>
</dbReference>
<evidence type="ECO:0000256" key="4">
    <source>
        <dbReference type="ARBA" id="ARBA00023125"/>
    </source>
</evidence>
<dbReference type="RefSeq" id="WP_146866284.1">
    <property type="nucleotide sequence ID" value="NZ_BKAU01000005.1"/>
</dbReference>
<dbReference type="GO" id="GO:0000428">
    <property type="term" value="C:DNA-directed RNA polymerase complex"/>
    <property type="evidence" value="ECO:0007669"/>
    <property type="project" value="UniProtKB-KW"/>
</dbReference>
<comment type="caution">
    <text evidence="9">The sequence shown here is derived from an EMBL/GenBank/DDBJ whole genome shotgun (WGS) entry which is preliminary data.</text>
</comment>
<dbReference type="NCBIfam" id="TIGR02937">
    <property type="entry name" value="sigma70-ECF"/>
    <property type="match status" value="1"/>
</dbReference>
<evidence type="ECO:0000313" key="10">
    <source>
        <dbReference type="Proteomes" id="UP000321436"/>
    </source>
</evidence>
<keyword evidence="9" id="KW-0240">DNA-directed RNA polymerase</keyword>
<keyword evidence="4 6" id="KW-0238">DNA-binding</keyword>
<gene>
    <name evidence="9" type="ORF">CCY01nite_43470</name>
</gene>
<evidence type="ECO:0000256" key="3">
    <source>
        <dbReference type="ARBA" id="ARBA00023082"/>
    </source>
</evidence>
<protein>
    <recommendedName>
        <fullName evidence="6">RNA polymerase sigma factor</fullName>
    </recommendedName>
</protein>
<evidence type="ECO:0000259" key="7">
    <source>
        <dbReference type="Pfam" id="PF04542"/>
    </source>
</evidence>
<dbReference type="Proteomes" id="UP000321436">
    <property type="component" value="Unassembled WGS sequence"/>
</dbReference>
<dbReference type="EMBL" id="BKAU01000005">
    <property type="protein sequence ID" value="GEP98087.1"/>
    <property type="molecule type" value="Genomic_DNA"/>
</dbReference>
<dbReference type="InterPro" id="IPR014284">
    <property type="entry name" value="RNA_pol_sigma-70_dom"/>
</dbReference>
<feature type="domain" description="RNA polymerase sigma factor 70 region 4 type 2" evidence="8">
    <location>
        <begin position="120"/>
        <end position="168"/>
    </location>
</feature>
<dbReference type="InterPro" id="IPR000838">
    <property type="entry name" value="RNA_pol_sigma70_ECF_CS"/>
</dbReference>
<keyword evidence="2 6" id="KW-0805">Transcription regulation</keyword>
<feature type="domain" description="RNA polymerase sigma-70 region 2" evidence="7">
    <location>
        <begin position="27"/>
        <end position="91"/>
    </location>
</feature>
<comment type="similarity">
    <text evidence="1 6">Belongs to the sigma-70 factor family. ECF subfamily.</text>
</comment>
<dbReference type="GO" id="GO:0006352">
    <property type="term" value="P:DNA-templated transcription initiation"/>
    <property type="evidence" value="ECO:0007669"/>
    <property type="project" value="InterPro"/>
</dbReference>
<dbReference type="Pfam" id="PF08281">
    <property type="entry name" value="Sigma70_r4_2"/>
    <property type="match status" value="1"/>
</dbReference>
<evidence type="ECO:0000256" key="6">
    <source>
        <dbReference type="RuleBase" id="RU000716"/>
    </source>
</evidence>
<reference evidence="9 10" key="1">
    <citation type="submission" date="2019-07" db="EMBL/GenBank/DDBJ databases">
        <title>Whole genome shotgun sequence of Chitinophaga cymbidii NBRC 109752.</title>
        <authorList>
            <person name="Hosoyama A."/>
            <person name="Uohara A."/>
            <person name="Ohji S."/>
            <person name="Ichikawa N."/>
        </authorList>
    </citation>
    <scope>NUCLEOTIDE SEQUENCE [LARGE SCALE GENOMIC DNA]</scope>
    <source>
        <strain evidence="9 10">NBRC 109752</strain>
    </source>
</reference>
<dbReference type="PANTHER" id="PTHR43133:SF46">
    <property type="entry name" value="RNA POLYMERASE SIGMA-70 FACTOR ECF SUBFAMILY"/>
    <property type="match status" value="1"/>
</dbReference>
<keyword evidence="10" id="KW-1185">Reference proteome</keyword>